<dbReference type="EMBL" id="BK015404">
    <property type="protein sequence ID" value="DAE05150.1"/>
    <property type="molecule type" value="Genomic_DNA"/>
</dbReference>
<proteinExistence type="predicted"/>
<organism evidence="1">
    <name type="scientific">Siphoviridae sp. ctZ1O5</name>
    <dbReference type="NCBI Taxonomy" id="2825555"/>
    <lineage>
        <taxon>Viruses</taxon>
        <taxon>Duplodnaviria</taxon>
        <taxon>Heunggongvirae</taxon>
        <taxon>Uroviricota</taxon>
        <taxon>Caudoviricetes</taxon>
    </lineage>
</organism>
<protein>
    <submittedName>
        <fullName evidence="1">Uncharacterized protein</fullName>
    </submittedName>
</protein>
<name>A0A8S5PDJ4_9CAUD</name>
<sequence>MKIKLNIENWSRACSAQEVKESNEVVAEELKEFFNALEKATGQNLKDLDMEVEIHTKVCS</sequence>
<reference evidence="1" key="1">
    <citation type="journal article" date="2021" name="Proc. Natl. Acad. Sci. U.S.A.">
        <title>A Catalog of Tens of Thousands of Viruses from Human Metagenomes Reveals Hidden Associations with Chronic Diseases.</title>
        <authorList>
            <person name="Tisza M.J."/>
            <person name="Buck C.B."/>
        </authorList>
    </citation>
    <scope>NUCLEOTIDE SEQUENCE</scope>
    <source>
        <strain evidence="1">CtZ1O5</strain>
    </source>
</reference>
<evidence type="ECO:0000313" key="1">
    <source>
        <dbReference type="EMBL" id="DAE05150.1"/>
    </source>
</evidence>
<accession>A0A8S5PDJ4</accession>